<keyword evidence="7" id="KW-0342">GTP-binding</keyword>
<evidence type="ECO:0000313" key="10">
    <source>
        <dbReference type="EMBL" id="MFB2936043.1"/>
    </source>
</evidence>
<dbReference type="CDD" id="cd03699">
    <property type="entry name" value="EF4_II"/>
    <property type="match status" value="1"/>
</dbReference>
<dbReference type="RefSeq" id="WP_413257544.1">
    <property type="nucleotide sequence ID" value="NZ_JBHFNS010000052.1"/>
</dbReference>
<dbReference type="Gene3D" id="3.30.70.240">
    <property type="match status" value="1"/>
</dbReference>
<dbReference type="Pfam" id="PF03144">
    <property type="entry name" value="GTP_EFTU_D2"/>
    <property type="match status" value="1"/>
</dbReference>
<dbReference type="SUPFAM" id="SSF52540">
    <property type="entry name" value="P-loop containing nucleoside triphosphate hydrolases"/>
    <property type="match status" value="1"/>
</dbReference>
<dbReference type="Pfam" id="PF00009">
    <property type="entry name" value="GTP_EFTU"/>
    <property type="match status" value="1"/>
</dbReference>
<dbReference type="PROSITE" id="PS00301">
    <property type="entry name" value="G_TR_1"/>
    <property type="match status" value="1"/>
</dbReference>
<feature type="domain" description="Tr-type G" evidence="9">
    <location>
        <begin position="7"/>
        <end position="189"/>
    </location>
</feature>
<keyword evidence="6" id="KW-0648">Protein biosynthesis</keyword>
<dbReference type="EC" id="3.6.5.n1" evidence="10"/>
<dbReference type="InterPro" id="IPR031157">
    <property type="entry name" value="G_TR_CS"/>
</dbReference>
<sequence length="603" mass="67348">MTDVPVSRIRNFCIIAHIDHGKSTLADRLLQATGTVAARDMKEQFLDNMELERERGITIKLQAARMNYKAKDGQDYVLNLIDTPGHVDFSYEVSRSLAACEGALLVVDASQGVEAQTLANVYLAIESNLEIIPVLNKIDLPGAEPERVKKEIEEVIGLDCSDAILASAKEGIGIPEILESIVHLVPAPQDTVEERLRALIFDSYYDSYRGVIVYFRVMDGTVKKGDRVRLMASGKEYEIDELGVLSPNQIQVDNLHAGEVGYLAAAIKAVEDARVGDTITLANAAAKEPLPGYTQAKPMVFCGMFPTDADQFPDLREALEKLKLNDAALSYEPETSSAMGFGFRCGFLGLLHMEIVQERLEREYNLDLIITAPSVVYRVTTNKGEELLIDNPSTLPDPQFREQIEEPYVQVDMITPEEYVGTLMELGQSRRGVFKDMKYLTLGRTTLSYELPLAEVVTDFFDQMKSRSRGYASMEYHLIGYRENPLVRLDILINGDPVDSLAMIVHREKAYYVGRTLVEKLKELIPRHQFKIPLQAAIGSKVIASEHIPALRKDVLAKCYGGDISRKKKLLQKQAKGKKRMKAIGTVDVPQEAFMAVLRLDKE</sequence>
<dbReference type="InterPro" id="IPR035647">
    <property type="entry name" value="EFG_III/V"/>
</dbReference>
<accession>A0ABV4YD65</accession>
<dbReference type="InterPro" id="IPR027417">
    <property type="entry name" value="P-loop_NTPase"/>
</dbReference>
<dbReference type="Gene3D" id="3.30.70.2570">
    <property type="entry name" value="Elongation factor 4, C-terminal domain"/>
    <property type="match status" value="1"/>
</dbReference>
<dbReference type="Pfam" id="PF06421">
    <property type="entry name" value="LepA_C"/>
    <property type="match status" value="1"/>
</dbReference>
<dbReference type="NCBIfam" id="TIGR00231">
    <property type="entry name" value="small_GTP"/>
    <property type="match status" value="1"/>
</dbReference>
<dbReference type="InterPro" id="IPR000795">
    <property type="entry name" value="T_Tr_GTP-bd_dom"/>
</dbReference>
<dbReference type="EMBL" id="JBHFNS010000052">
    <property type="protein sequence ID" value="MFB2936043.1"/>
    <property type="molecule type" value="Genomic_DNA"/>
</dbReference>
<dbReference type="NCBIfam" id="TIGR01393">
    <property type="entry name" value="lepA"/>
    <property type="match status" value="1"/>
</dbReference>
<keyword evidence="5 10" id="KW-0378">Hydrolase</keyword>
<keyword evidence="10" id="KW-0251">Elongation factor</keyword>
<evidence type="ECO:0000256" key="1">
    <source>
        <dbReference type="ARBA" id="ARBA00005454"/>
    </source>
</evidence>
<dbReference type="Gene3D" id="3.30.70.870">
    <property type="entry name" value="Elongation Factor G (Translational Gtpase), domain 3"/>
    <property type="match status" value="1"/>
</dbReference>
<dbReference type="InterPro" id="IPR013842">
    <property type="entry name" value="LepA_CTD"/>
</dbReference>
<dbReference type="SUPFAM" id="SSF54980">
    <property type="entry name" value="EF-G C-terminal domain-like"/>
    <property type="match status" value="2"/>
</dbReference>
<dbReference type="InterPro" id="IPR035654">
    <property type="entry name" value="LepA_IV"/>
</dbReference>
<dbReference type="GO" id="GO:0003746">
    <property type="term" value="F:translation elongation factor activity"/>
    <property type="evidence" value="ECO:0007669"/>
    <property type="project" value="UniProtKB-KW"/>
</dbReference>
<evidence type="ECO:0000256" key="5">
    <source>
        <dbReference type="ARBA" id="ARBA00022801"/>
    </source>
</evidence>
<keyword evidence="2" id="KW-1003">Cell membrane</keyword>
<dbReference type="InterPro" id="IPR027518">
    <property type="entry name" value="GUFP"/>
</dbReference>
<dbReference type="InterPro" id="IPR005225">
    <property type="entry name" value="Small_GTP-bd"/>
</dbReference>
<dbReference type="CDD" id="cd03709">
    <property type="entry name" value="lepA_C"/>
    <property type="match status" value="1"/>
</dbReference>
<protein>
    <submittedName>
        <fullName evidence="10">Translation elongation factor 4</fullName>
        <ecNumber evidence="10">3.6.5.n1</ecNumber>
    </submittedName>
</protein>
<organism evidence="10 11">
    <name type="scientific">Floridaenema fluviatile BLCC-F154</name>
    <dbReference type="NCBI Taxonomy" id="3153640"/>
    <lineage>
        <taxon>Bacteria</taxon>
        <taxon>Bacillati</taxon>
        <taxon>Cyanobacteriota</taxon>
        <taxon>Cyanophyceae</taxon>
        <taxon>Oscillatoriophycideae</taxon>
        <taxon>Aerosakkonematales</taxon>
        <taxon>Aerosakkonemataceae</taxon>
        <taxon>Floridanema</taxon>
        <taxon>Floridanema fluviatile</taxon>
    </lineage>
</organism>
<dbReference type="Gene3D" id="2.40.30.10">
    <property type="entry name" value="Translation factors"/>
    <property type="match status" value="1"/>
</dbReference>
<dbReference type="PRINTS" id="PR00315">
    <property type="entry name" value="ELONGATNFCT"/>
</dbReference>
<dbReference type="InterPro" id="IPR038363">
    <property type="entry name" value="LepA_C_sf"/>
</dbReference>
<dbReference type="HAMAP" id="MF_03138">
    <property type="entry name" value="GUFP"/>
    <property type="match status" value="1"/>
</dbReference>
<dbReference type="PANTHER" id="PTHR43512:SF4">
    <property type="entry name" value="TRANSLATION FACTOR GUF1 HOMOLOG, CHLOROPLASTIC"/>
    <property type="match status" value="1"/>
</dbReference>
<dbReference type="Proteomes" id="UP001576776">
    <property type="component" value="Unassembled WGS sequence"/>
</dbReference>
<evidence type="ECO:0000256" key="3">
    <source>
        <dbReference type="ARBA" id="ARBA00022519"/>
    </source>
</evidence>
<keyword evidence="8" id="KW-0472">Membrane</keyword>
<dbReference type="HAMAP" id="MF_00071">
    <property type="entry name" value="LepA"/>
    <property type="match status" value="1"/>
</dbReference>
<evidence type="ECO:0000256" key="6">
    <source>
        <dbReference type="ARBA" id="ARBA00022917"/>
    </source>
</evidence>
<evidence type="ECO:0000256" key="2">
    <source>
        <dbReference type="ARBA" id="ARBA00022475"/>
    </source>
</evidence>
<dbReference type="Pfam" id="PF00679">
    <property type="entry name" value="EFG_C"/>
    <property type="match status" value="1"/>
</dbReference>
<comment type="similarity">
    <text evidence="1">Belongs to the TRAFAC class translation factor GTPase superfamily. Classic translation factor GTPase family. LepA subfamily.</text>
</comment>
<evidence type="ECO:0000256" key="8">
    <source>
        <dbReference type="ARBA" id="ARBA00023136"/>
    </source>
</evidence>
<dbReference type="InterPro" id="IPR006297">
    <property type="entry name" value="EF-4"/>
</dbReference>
<evidence type="ECO:0000256" key="7">
    <source>
        <dbReference type="ARBA" id="ARBA00023134"/>
    </source>
</evidence>
<dbReference type="Gene3D" id="3.40.50.300">
    <property type="entry name" value="P-loop containing nucleotide triphosphate hydrolases"/>
    <property type="match status" value="1"/>
</dbReference>
<dbReference type="InterPro" id="IPR004161">
    <property type="entry name" value="EFTu-like_2"/>
</dbReference>
<evidence type="ECO:0000256" key="4">
    <source>
        <dbReference type="ARBA" id="ARBA00022741"/>
    </source>
</evidence>
<keyword evidence="3" id="KW-0997">Cell inner membrane</keyword>
<keyword evidence="11" id="KW-1185">Reference proteome</keyword>
<dbReference type="SMART" id="SM00838">
    <property type="entry name" value="EFG_C"/>
    <property type="match status" value="1"/>
</dbReference>
<gene>
    <name evidence="10" type="primary">lepA</name>
    <name evidence="10" type="ORF">ACE1B6_12385</name>
</gene>
<keyword evidence="4" id="KW-0547">Nucleotide-binding</keyword>
<dbReference type="CDD" id="cd01890">
    <property type="entry name" value="LepA"/>
    <property type="match status" value="1"/>
</dbReference>
<comment type="caution">
    <text evidence="10">The sequence shown here is derived from an EMBL/GenBank/DDBJ whole genome shotgun (WGS) entry which is preliminary data.</text>
</comment>
<dbReference type="InterPro" id="IPR000640">
    <property type="entry name" value="EFG_V-like"/>
</dbReference>
<name>A0ABV4YD65_9CYAN</name>
<reference evidence="10 11" key="1">
    <citation type="submission" date="2024-09" db="EMBL/GenBank/DDBJ databases">
        <title>Floridaenema gen nov. (Aerosakkonemataceae, Aerosakkonematales ord. nov., Cyanobacteria) from benthic tropical and subtropical fresh waters, with the description of four new species.</title>
        <authorList>
            <person name="Moretto J.A."/>
            <person name="Berthold D.E."/>
            <person name="Lefler F.W."/>
            <person name="Huang I.-S."/>
            <person name="Laughinghouse H. IV."/>
        </authorList>
    </citation>
    <scope>NUCLEOTIDE SEQUENCE [LARGE SCALE GENOMIC DNA]</scope>
    <source>
        <strain evidence="10 11">BLCC-F154</strain>
    </source>
</reference>
<evidence type="ECO:0000313" key="11">
    <source>
        <dbReference type="Proteomes" id="UP001576776"/>
    </source>
</evidence>
<dbReference type="PROSITE" id="PS51722">
    <property type="entry name" value="G_TR_2"/>
    <property type="match status" value="1"/>
</dbReference>
<dbReference type="CDD" id="cd16260">
    <property type="entry name" value="EF4_III"/>
    <property type="match status" value="1"/>
</dbReference>
<proteinExistence type="inferred from homology"/>
<dbReference type="PANTHER" id="PTHR43512">
    <property type="entry name" value="TRANSLATION FACTOR GUF1-RELATED"/>
    <property type="match status" value="1"/>
</dbReference>
<evidence type="ECO:0000259" key="9">
    <source>
        <dbReference type="PROSITE" id="PS51722"/>
    </source>
</evidence>
<dbReference type="GO" id="GO:0016787">
    <property type="term" value="F:hydrolase activity"/>
    <property type="evidence" value="ECO:0007669"/>
    <property type="project" value="UniProtKB-KW"/>
</dbReference>